<accession>A0ABQ9EAZ2</accession>
<evidence type="ECO:0000313" key="2">
    <source>
        <dbReference type="Proteomes" id="UP001217089"/>
    </source>
</evidence>
<sequence length="375" mass="42197">MLIRCHPFVLGPIKTAFLHVMQLNQEPRCISRKISEFANDNGVFDSEPFNARGIQNTFQSDSRNDIREWVFLPVEIIYHRPPERMKYNSYPVYQSKVMMDTDLYSPMAYDGLKSVLKTGNPIGYNKCFESTSNYGKVFVESNGLNYYGTYKEFAVIDNRLALSKATTYAAVKSPDTGSTEVKLVAYDSCGRICKSFCRVPGVVNDYKPCNGAIRVTTDNPKMYGRHYGESVSDLWTFPSNGHCPSTADSEYFIKFNCDFKNDWPWKKEEITKSVSTDLAKVPTPKERSTVKTSSSLEVGAVGSSIPGCLLGHRCVVARSCGPCVDGERLPCLKSYTMYAWCRGGRFNIRRCVGRSQFDPVRGQCTVNQHNGIPLM</sequence>
<protein>
    <recommendedName>
        <fullName evidence="3">Chitin-binding type-2 domain-containing protein</fullName>
    </recommendedName>
</protein>
<keyword evidence="2" id="KW-1185">Reference proteome</keyword>
<comment type="caution">
    <text evidence="1">The sequence shown here is derived from an EMBL/GenBank/DDBJ whole genome shotgun (WGS) entry which is preliminary data.</text>
</comment>
<evidence type="ECO:0008006" key="3">
    <source>
        <dbReference type="Google" id="ProtNLM"/>
    </source>
</evidence>
<evidence type="ECO:0000313" key="1">
    <source>
        <dbReference type="EMBL" id="KAJ8302498.1"/>
    </source>
</evidence>
<proteinExistence type="predicted"/>
<dbReference type="Proteomes" id="UP001217089">
    <property type="component" value="Unassembled WGS sequence"/>
</dbReference>
<reference evidence="1 2" key="1">
    <citation type="submission" date="2022-12" db="EMBL/GenBank/DDBJ databases">
        <title>Chromosome-level genome of Tegillarca granosa.</title>
        <authorList>
            <person name="Kim J."/>
        </authorList>
    </citation>
    <scope>NUCLEOTIDE SEQUENCE [LARGE SCALE GENOMIC DNA]</scope>
    <source>
        <strain evidence="1">Teg-2019</strain>
        <tissue evidence="1">Adductor muscle</tissue>
    </source>
</reference>
<organism evidence="1 2">
    <name type="scientific">Tegillarca granosa</name>
    <name type="common">Malaysian cockle</name>
    <name type="synonym">Anadara granosa</name>
    <dbReference type="NCBI Taxonomy" id="220873"/>
    <lineage>
        <taxon>Eukaryota</taxon>
        <taxon>Metazoa</taxon>
        <taxon>Spiralia</taxon>
        <taxon>Lophotrochozoa</taxon>
        <taxon>Mollusca</taxon>
        <taxon>Bivalvia</taxon>
        <taxon>Autobranchia</taxon>
        <taxon>Pteriomorphia</taxon>
        <taxon>Arcoida</taxon>
        <taxon>Arcoidea</taxon>
        <taxon>Arcidae</taxon>
        <taxon>Tegillarca</taxon>
    </lineage>
</organism>
<gene>
    <name evidence="1" type="ORF">KUTeg_018894</name>
</gene>
<name>A0ABQ9EAZ2_TEGGR</name>
<dbReference type="EMBL" id="JARBDR010000917">
    <property type="protein sequence ID" value="KAJ8302498.1"/>
    <property type="molecule type" value="Genomic_DNA"/>
</dbReference>